<dbReference type="EMBL" id="LFXJ01000010">
    <property type="protein sequence ID" value="KMY29631.1"/>
    <property type="molecule type" value="Genomic_DNA"/>
</dbReference>
<dbReference type="InterPro" id="IPR014985">
    <property type="entry name" value="WbqC"/>
</dbReference>
<evidence type="ECO:0000313" key="1">
    <source>
        <dbReference type="EMBL" id="KMY29631.1"/>
    </source>
</evidence>
<dbReference type="GeneID" id="96600753"/>
<sequence length="235" mass="27792">MRVALMQPYFFPYVGYFQLINSVDEFVIFDNAQYIKKSWITRNRILNEHKESSFINVPIIKAPRETKIKDILINKNIDWQEKLFNQLFYYKQAPYFNYVLDFLNGSLPNNNYDNLSEINTLLLRKTCELLNIRTKITILSKKFPTIEYANTADEWGVKVSKALNASTYINAIGGKDFYDKEKYRDNGLDIHFIKPNLSPYKQFKKHFIPGLSIIDIMMFNSIEVIQKMFADFEEI</sequence>
<proteinExistence type="predicted"/>
<comment type="caution">
    <text evidence="1">The sequence shown here is derived from an EMBL/GenBank/DDBJ whole genome shotgun (WGS) entry which is preliminary data.</text>
</comment>
<organism evidence="1 2">
    <name type="scientific">Lysinibacillus xylanilyticus</name>
    <dbReference type="NCBI Taxonomy" id="582475"/>
    <lineage>
        <taxon>Bacteria</taxon>
        <taxon>Bacillati</taxon>
        <taxon>Bacillota</taxon>
        <taxon>Bacilli</taxon>
        <taxon>Bacillales</taxon>
        <taxon>Bacillaceae</taxon>
        <taxon>Lysinibacillus</taxon>
    </lineage>
</organism>
<reference evidence="2" key="1">
    <citation type="submission" date="2015-07" db="EMBL/GenBank/DDBJ databases">
        <authorList>
            <consortium name="Consortium for Microbial Forensics and Genomics (microFORGE)"/>
            <person name="Knight B.M."/>
            <person name="Roberts D.P."/>
            <person name="Lin D."/>
            <person name="Hari K."/>
            <person name="Fletcher J."/>
            <person name="Melcher U."/>
            <person name="Blagden T."/>
            <person name="Winegar R.A."/>
        </authorList>
    </citation>
    <scope>NUCLEOTIDE SEQUENCE [LARGE SCALE GENOMIC DNA]</scope>
    <source>
        <strain evidence="2">DSM 23493</strain>
    </source>
</reference>
<dbReference type="RefSeq" id="WP_049668532.1">
    <property type="nucleotide sequence ID" value="NZ_LFXJ01000010.1"/>
</dbReference>
<name>A0A0K9F697_9BACI</name>
<dbReference type="Pfam" id="PF08889">
    <property type="entry name" value="WbqC"/>
    <property type="match status" value="1"/>
</dbReference>
<evidence type="ECO:0008006" key="3">
    <source>
        <dbReference type="Google" id="ProtNLM"/>
    </source>
</evidence>
<dbReference type="OrthoDB" id="3611744at2"/>
<dbReference type="AlphaFoldDB" id="A0A0K9F697"/>
<dbReference type="PATRIC" id="fig|582475.4.peg.3361"/>
<accession>A0A0K9F697</accession>
<gene>
    <name evidence="1" type="ORF">ACZ11_21315</name>
</gene>
<dbReference type="Proteomes" id="UP000037326">
    <property type="component" value="Unassembled WGS sequence"/>
</dbReference>
<evidence type="ECO:0000313" key="2">
    <source>
        <dbReference type="Proteomes" id="UP000037326"/>
    </source>
</evidence>
<protein>
    <recommendedName>
        <fullName evidence="3">Glycine transferase</fullName>
    </recommendedName>
</protein>